<dbReference type="EMBL" id="BMXP01000004">
    <property type="protein sequence ID" value="GGW86638.1"/>
    <property type="molecule type" value="Genomic_DNA"/>
</dbReference>
<reference evidence="1" key="2">
    <citation type="submission" date="2020-09" db="EMBL/GenBank/DDBJ databases">
        <authorList>
            <person name="Sun Q."/>
            <person name="Kim S."/>
        </authorList>
    </citation>
    <scope>NUCLEOTIDE SEQUENCE</scope>
    <source>
        <strain evidence="1">KCTC 22164</strain>
    </source>
</reference>
<comment type="caution">
    <text evidence="1">The sequence shown here is derived from an EMBL/GenBank/DDBJ whole genome shotgun (WGS) entry which is preliminary data.</text>
</comment>
<proteinExistence type="predicted"/>
<dbReference type="AlphaFoldDB" id="A0A918MZS2"/>
<dbReference type="Proteomes" id="UP000631300">
    <property type="component" value="Unassembled WGS sequence"/>
</dbReference>
<sequence>MPKLNDYLGSIISSVSNARVMADIQTVKVAEDYAKHELLRHFAVPRMRIADVELTIPVAIESAEEELADSVDIIKNQQFNKVIYDEITKNLGRTSLPLKASREVRSLMSDNANQLELDINKQRKLTPVAQYSSHLAKEVTRIALENKLIKREQDAHEAQLSERIQQAAERLILSNTQKTRLGDMNVIAESHLLKEQKPESIVHIKMRITEDGMEWQQIEQSDGDVTRKLLPE</sequence>
<protein>
    <submittedName>
        <fullName evidence="1">Uncharacterized protein</fullName>
    </submittedName>
</protein>
<evidence type="ECO:0000313" key="1">
    <source>
        <dbReference type="EMBL" id="GGW86638.1"/>
    </source>
</evidence>
<dbReference type="RefSeq" id="WP_189406124.1">
    <property type="nucleotide sequence ID" value="NZ_BMXP01000004.1"/>
</dbReference>
<accession>A0A918MZS2</accession>
<organism evidence="1 2">
    <name type="scientific">Alteromonas halophila</name>
    <dbReference type="NCBI Taxonomy" id="516698"/>
    <lineage>
        <taxon>Bacteria</taxon>
        <taxon>Pseudomonadati</taxon>
        <taxon>Pseudomonadota</taxon>
        <taxon>Gammaproteobacteria</taxon>
        <taxon>Alteromonadales</taxon>
        <taxon>Alteromonadaceae</taxon>
        <taxon>Alteromonas/Salinimonas group</taxon>
        <taxon>Alteromonas</taxon>
    </lineage>
</organism>
<gene>
    <name evidence="1" type="ORF">GCM10007391_20430</name>
</gene>
<reference evidence="1" key="1">
    <citation type="journal article" date="2014" name="Int. J. Syst. Evol. Microbiol.">
        <title>Complete genome sequence of Corynebacterium casei LMG S-19264T (=DSM 44701T), isolated from a smear-ripened cheese.</title>
        <authorList>
            <consortium name="US DOE Joint Genome Institute (JGI-PGF)"/>
            <person name="Walter F."/>
            <person name="Albersmeier A."/>
            <person name="Kalinowski J."/>
            <person name="Ruckert C."/>
        </authorList>
    </citation>
    <scope>NUCLEOTIDE SEQUENCE</scope>
    <source>
        <strain evidence="1">KCTC 22164</strain>
    </source>
</reference>
<keyword evidence="2" id="KW-1185">Reference proteome</keyword>
<name>A0A918MZS2_9ALTE</name>
<evidence type="ECO:0000313" key="2">
    <source>
        <dbReference type="Proteomes" id="UP000631300"/>
    </source>
</evidence>